<dbReference type="InterPro" id="IPR050895">
    <property type="entry name" value="XK-related_scramblase"/>
</dbReference>
<dbReference type="PANTHER" id="PTHR16024:SF6">
    <property type="entry name" value="XK-RELATED PROTEIN"/>
    <property type="match status" value="1"/>
</dbReference>
<evidence type="ECO:0000256" key="6">
    <source>
        <dbReference type="ARBA" id="ARBA00023136"/>
    </source>
</evidence>
<dbReference type="GO" id="GO:1902742">
    <property type="term" value="P:apoptotic process involved in development"/>
    <property type="evidence" value="ECO:0007669"/>
    <property type="project" value="TreeGrafter"/>
</dbReference>
<proteinExistence type="inferred from homology"/>
<protein>
    <recommendedName>
        <fullName evidence="7">XK-related protein</fullName>
    </recommendedName>
</protein>
<comment type="caution">
    <text evidence="8">The sequence shown here is derived from an EMBL/GenBank/DDBJ whole genome shotgun (WGS) entry which is preliminary data.</text>
</comment>
<keyword evidence="6 7" id="KW-0472">Membrane</keyword>
<dbReference type="PANTHER" id="PTHR16024">
    <property type="entry name" value="XK-RELATED PROTEIN"/>
    <property type="match status" value="1"/>
</dbReference>
<dbReference type="InterPro" id="IPR018629">
    <property type="entry name" value="XK-rel"/>
</dbReference>
<comment type="similarity">
    <text evidence="2 7">Belongs to the XK family.</text>
</comment>
<sequence>MNDIDDPEFYQRILTIMHTFYVGIYKLFLNTIFAFVYVFVFFKTRDEPTRHLYWIFYGICLVQNSFFTFFSLDLQGPKVIIWISLVSYCLFILGIVFMITYYKWFHPSMKFSTVIDALKHSMSLGQPKTYVQPHVSNGCNANFNNV</sequence>
<accession>A0A8J2L5K2</accession>
<dbReference type="AlphaFoldDB" id="A0A8J2L5K2"/>
<dbReference type="GO" id="GO:0005886">
    <property type="term" value="C:plasma membrane"/>
    <property type="evidence" value="ECO:0007669"/>
    <property type="project" value="UniProtKB-SubCell"/>
</dbReference>
<dbReference type="GO" id="GO:0070782">
    <property type="term" value="P:phosphatidylserine exposure on apoptotic cell surface"/>
    <property type="evidence" value="ECO:0007669"/>
    <property type="project" value="TreeGrafter"/>
</dbReference>
<dbReference type="OrthoDB" id="6136301at2759"/>
<evidence type="ECO:0000256" key="1">
    <source>
        <dbReference type="ARBA" id="ARBA00004651"/>
    </source>
</evidence>
<evidence type="ECO:0000256" key="4">
    <source>
        <dbReference type="ARBA" id="ARBA00022692"/>
    </source>
</evidence>
<evidence type="ECO:0000313" key="8">
    <source>
        <dbReference type="EMBL" id="CAG7829135.1"/>
    </source>
</evidence>
<evidence type="ECO:0000256" key="7">
    <source>
        <dbReference type="RuleBase" id="RU910716"/>
    </source>
</evidence>
<feature type="transmembrane region" description="Helical" evidence="7">
    <location>
        <begin position="80"/>
        <end position="102"/>
    </location>
</feature>
<keyword evidence="9" id="KW-1185">Reference proteome</keyword>
<dbReference type="Pfam" id="PF09815">
    <property type="entry name" value="XK-related"/>
    <property type="match status" value="1"/>
</dbReference>
<reference evidence="8" key="1">
    <citation type="submission" date="2021-06" db="EMBL/GenBank/DDBJ databases">
        <authorList>
            <person name="Hodson N. C."/>
            <person name="Mongue J. A."/>
            <person name="Jaron S. K."/>
        </authorList>
    </citation>
    <scope>NUCLEOTIDE SEQUENCE</scope>
</reference>
<feature type="transmembrane region" description="Helical" evidence="7">
    <location>
        <begin position="54"/>
        <end position="74"/>
    </location>
</feature>
<dbReference type="Proteomes" id="UP000708208">
    <property type="component" value="Unassembled WGS sequence"/>
</dbReference>
<gene>
    <name evidence="8" type="ORF">AFUS01_LOCUS39012</name>
</gene>
<dbReference type="GO" id="GO:0043652">
    <property type="term" value="P:engulfment of apoptotic cell"/>
    <property type="evidence" value="ECO:0007669"/>
    <property type="project" value="TreeGrafter"/>
</dbReference>
<keyword evidence="5 7" id="KW-1133">Transmembrane helix</keyword>
<keyword evidence="4 7" id="KW-0812">Transmembrane</keyword>
<organism evidence="8 9">
    <name type="scientific">Allacma fusca</name>
    <dbReference type="NCBI Taxonomy" id="39272"/>
    <lineage>
        <taxon>Eukaryota</taxon>
        <taxon>Metazoa</taxon>
        <taxon>Ecdysozoa</taxon>
        <taxon>Arthropoda</taxon>
        <taxon>Hexapoda</taxon>
        <taxon>Collembola</taxon>
        <taxon>Symphypleona</taxon>
        <taxon>Sminthuridae</taxon>
        <taxon>Allacma</taxon>
    </lineage>
</organism>
<evidence type="ECO:0000256" key="3">
    <source>
        <dbReference type="ARBA" id="ARBA00022475"/>
    </source>
</evidence>
<name>A0A8J2L5K2_9HEXA</name>
<comment type="subcellular location">
    <subcellularLocation>
        <location evidence="1">Cell membrane</location>
        <topology evidence="1">Multi-pass membrane protein</topology>
    </subcellularLocation>
    <subcellularLocation>
        <location evidence="7">Membrane</location>
        <topology evidence="7">Multi-pass membrane protein</topology>
    </subcellularLocation>
</comment>
<evidence type="ECO:0000256" key="5">
    <source>
        <dbReference type="ARBA" id="ARBA00022989"/>
    </source>
</evidence>
<keyword evidence="3" id="KW-1003">Cell membrane</keyword>
<evidence type="ECO:0000313" key="9">
    <source>
        <dbReference type="Proteomes" id="UP000708208"/>
    </source>
</evidence>
<evidence type="ECO:0000256" key="2">
    <source>
        <dbReference type="ARBA" id="ARBA00008789"/>
    </source>
</evidence>
<dbReference type="EMBL" id="CAJVCH010550261">
    <property type="protein sequence ID" value="CAG7829135.1"/>
    <property type="molecule type" value="Genomic_DNA"/>
</dbReference>
<feature type="transmembrane region" description="Helical" evidence="7">
    <location>
        <begin position="20"/>
        <end position="42"/>
    </location>
</feature>